<evidence type="ECO:0000256" key="1">
    <source>
        <dbReference type="ARBA" id="ARBA00005531"/>
    </source>
</evidence>
<name>A0ABP6JD12_9ACTN</name>
<dbReference type="RefSeq" id="WP_344491324.1">
    <property type="nucleotide sequence ID" value="NZ_BAAAUD010000012.1"/>
</dbReference>
<dbReference type="Pfam" id="PF00195">
    <property type="entry name" value="Chal_sti_synt_N"/>
    <property type="match status" value="1"/>
</dbReference>
<proteinExistence type="inferred from homology"/>
<evidence type="ECO:0000313" key="7">
    <source>
        <dbReference type="Proteomes" id="UP001500403"/>
    </source>
</evidence>
<reference evidence="7" key="1">
    <citation type="journal article" date="2019" name="Int. J. Syst. Evol. Microbiol.">
        <title>The Global Catalogue of Microorganisms (GCM) 10K type strain sequencing project: providing services to taxonomists for standard genome sequencing and annotation.</title>
        <authorList>
            <consortium name="The Broad Institute Genomics Platform"/>
            <consortium name="The Broad Institute Genome Sequencing Center for Infectious Disease"/>
            <person name="Wu L."/>
            <person name="Ma J."/>
        </authorList>
    </citation>
    <scope>NUCLEOTIDE SEQUENCE [LARGE SCALE GENOMIC DNA]</scope>
    <source>
        <strain evidence="7">JCM 9088</strain>
    </source>
</reference>
<keyword evidence="3" id="KW-0012">Acyltransferase</keyword>
<keyword evidence="7" id="KW-1185">Reference proteome</keyword>
<dbReference type="PIRSF" id="PIRSF000451">
    <property type="entry name" value="PKS_III"/>
    <property type="match status" value="1"/>
</dbReference>
<comment type="caution">
    <text evidence="6">The sequence shown here is derived from an EMBL/GenBank/DDBJ whole genome shotgun (WGS) entry which is preliminary data.</text>
</comment>
<keyword evidence="2" id="KW-0808">Transferase</keyword>
<comment type="similarity">
    <text evidence="1">Belongs to the thiolase-like superfamily. Chalcone/stilbene synthases family.</text>
</comment>
<dbReference type="EMBL" id="BAAAUD010000012">
    <property type="protein sequence ID" value="GAA2927776.1"/>
    <property type="molecule type" value="Genomic_DNA"/>
</dbReference>
<dbReference type="InterPro" id="IPR001099">
    <property type="entry name" value="Chalcone/stilbene_synt_N"/>
</dbReference>
<evidence type="ECO:0000259" key="5">
    <source>
        <dbReference type="Pfam" id="PF02797"/>
    </source>
</evidence>
<protein>
    <submittedName>
        <fullName evidence="6">1,3,6,8-tetrahydroxynaphthalene synthase</fullName>
    </submittedName>
</protein>
<dbReference type="SUPFAM" id="SSF53901">
    <property type="entry name" value="Thiolase-like"/>
    <property type="match status" value="2"/>
</dbReference>
<dbReference type="Pfam" id="PF02797">
    <property type="entry name" value="Chal_sti_synt_C"/>
    <property type="match status" value="1"/>
</dbReference>
<evidence type="ECO:0000259" key="4">
    <source>
        <dbReference type="Pfam" id="PF00195"/>
    </source>
</evidence>
<accession>A0ABP6JD12</accession>
<dbReference type="InterPro" id="IPR016039">
    <property type="entry name" value="Thiolase-like"/>
</dbReference>
<dbReference type="Gene3D" id="3.40.47.10">
    <property type="match status" value="2"/>
</dbReference>
<dbReference type="CDD" id="cd00831">
    <property type="entry name" value="CHS_like"/>
    <property type="match status" value="1"/>
</dbReference>
<organism evidence="6 7">
    <name type="scientific">Streptomyces enissocaesilis</name>
    <dbReference type="NCBI Taxonomy" id="332589"/>
    <lineage>
        <taxon>Bacteria</taxon>
        <taxon>Bacillati</taxon>
        <taxon>Actinomycetota</taxon>
        <taxon>Actinomycetes</taxon>
        <taxon>Kitasatosporales</taxon>
        <taxon>Streptomycetaceae</taxon>
        <taxon>Streptomyces</taxon>
        <taxon>Streptomyces rochei group</taxon>
    </lineage>
</organism>
<dbReference type="PANTHER" id="PTHR11877:SF99">
    <property type="entry name" value="1,3,6,8-TETRAHYDROXYNAPHTHALENE SYNTHASE"/>
    <property type="match status" value="1"/>
</dbReference>
<feature type="domain" description="Chalcone/stilbene synthase C-terminal" evidence="5">
    <location>
        <begin position="212"/>
        <end position="344"/>
    </location>
</feature>
<dbReference type="InterPro" id="IPR012328">
    <property type="entry name" value="Chalcone/stilbene_synt_C"/>
</dbReference>
<feature type="domain" description="Chalcone/stilbene synthase N-terminal" evidence="4">
    <location>
        <begin position="8"/>
        <end position="197"/>
    </location>
</feature>
<evidence type="ECO:0000313" key="6">
    <source>
        <dbReference type="EMBL" id="GAA2927776.1"/>
    </source>
</evidence>
<evidence type="ECO:0000256" key="2">
    <source>
        <dbReference type="ARBA" id="ARBA00022679"/>
    </source>
</evidence>
<dbReference type="InterPro" id="IPR011141">
    <property type="entry name" value="Polyketide_synthase_type-III"/>
</dbReference>
<gene>
    <name evidence="6" type="ORF">GCM10010446_10350</name>
</gene>
<sequence length="374" mass="40420">MATLCRPSVAVPDHVITMEQTLALAREMHADHPQRDLVLRLIENTGVRTRHLVQPVEDTLRHPGFESRNRLYEAEAKARVPGVVRRALAHAEVEPGDIDLIVYVSCTGFMMPSLTAWLINTMGFRPETRQLPIAQLGCAGGGAAINRAHDFCTAYPQANVLIVSCEFCSLCYQPTDLGVGSLLSNGLFGDAVSAAVVRGEGGVGVRIERNGSHLVPDTEDWISYAVRDTGFHFLLDKRVPGTMEMLAPALKDLVAQHSWKIPEMDFFIVHAGGPRILDDLCHYLDLPPEMFRFSRATLTERGNIASSVVFDALARLFEEGGVENGAGGLIAGFGPGITAETAIGRWVGAAPVAKVVVEVPAAEKPVVEAAVPTR</sequence>
<evidence type="ECO:0000256" key="3">
    <source>
        <dbReference type="ARBA" id="ARBA00023315"/>
    </source>
</evidence>
<dbReference type="PANTHER" id="PTHR11877">
    <property type="entry name" value="HYDROXYMETHYLGLUTARYL-COA SYNTHASE"/>
    <property type="match status" value="1"/>
</dbReference>
<dbReference type="Proteomes" id="UP001500403">
    <property type="component" value="Unassembled WGS sequence"/>
</dbReference>